<sequence length="261" mass="28621">MPTMLVIDDDRLNCDMLQVIFARHGFQVVTAQSGREGLGRFQTLQPDVTLLDLRMPEVDGLAVLKEIRARDPLAPVVMLGAGATDIHENLARELGVTDFLRKGLSLDVLIRTVNRVARPAAQAQESRYFSTAPSTEGAQSERILVVDDEPLVRELLVQFLEMRGYAVQGAASGEECLALVERDPPDVILLDIIMPGLDGVEVIKALQPRGFAGGIIVLTGSQSEELLRTAWDLGIQEVLYKPVDLDRLLMAVQLVLVCREG</sequence>
<dbReference type="InterPro" id="IPR001789">
    <property type="entry name" value="Sig_transdc_resp-reg_receiver"/>
</dbReference>
<dbReference type="AlphaFoldDB" id="A0AA86N325"/>
<dbReference type="PROSITE" id="PS50110">
    <property type="entry name" value="RESPONSE_REGULATORY"/>
    <property type="match status" value="2"/>
</dbReference>
<dbReference type="Pfam" id="PF00072">
    <property type="entry name" value="Response_reg"/>
    <property type="match status" value="2"/>
</dbReference>
<dbReference type="RefSeq" id="WP_289271009.1">
    <property type="nucleotide sequence ID" value="NZ_OX365700.1"/>
</dbReference>
<dbReference type="EMBL" id="OX365700">
    <property type="protein sequence ID" value="CAI4033635.1"/>
    <property type="molecule type" value="Genomic_DNA"/>
</dbReference>
<evidence type="ECO:0000259" key="3">
    <source>
        <dbReference type="PROSITE" id="PS50110"/>
    </source>
</evidence>
<dbReference type="Proteomes" id="UP001179121">
    <property type="component" value="Chromosome"/>
</dbReference>
<evidence type="ECO:0000313" key="4">
    <source>
        <dbReference type="EMBL" id="CAI4033635.1"/>
    </source>
</evidence>
<dbReference type="GO" id="GO:0000160">
    <property type="term" value="P:phosphorelay signal transduction system"/>
    <property type="evidence" value="ECO:0007669"/>
    <property type="project" value="InterPro"/>
</dbReference>
<proteinExistence type="predicted"/>
<evidence type="ECO:0000256" key="2">
    <source>
        <dbReference type="PROSITE-ProRule" id="PRU00169"/>
    </source>
</evidence>
<dbReference type="CDD" id="cd00156">
    <property type="entry name" value="REC"/>
    <property type="match status" value="1"/>
</dbReference>
<protein>
    <submittedName>
        <fullName evidence="4">Response regulator, CheY-like</fullName>
    </submittedName>
</protein>
<name>A0AA86N325_9BACT</name>
<accession>A0AA86N325</accession>
<dbReference type="SUPFAM" id="SSF52172">
    <property type="entry name" value="CheY-like"/>
    <property type="match status" value="2"/>
</dbReference>
<dbReference type="KEGG" id="nti:DNFV4_04076"/>
<evidence type="ECO:0000313" key="5">
    <source>
        <dbReference type="Proteomes" id="UP001179121"/>
    </source>
</evidence>
<keyword evidence="1 2" id="KW-0597">Phosphoprotein</keyword>
<dbReference type="PANTHER" id="PTHR44591:SF23">
    <property type="entry name" value="CHEY SUBFAMILY"/>
    <property type="match status" value="1"/>
</dbReference>
<feature type="modified residue" description="4-aspartylphosphate" evidence="2">
    <location>
        <position position="52"/>
    </location>
</feature>
<reference evidence="4" key="1">
    <citation type="submission" date="2022-10" db="EMBL/GenBank/DDBJ databases">
        <authorList>
            <person name="Koch H."/>
        </authorList>
    </citation>
    <scope>NUCLEOTIDE SEQUENCE</scope>
    <source>
        <strain evidence="4">DNF</strain>
    </source>
</reference>
<organism evidence="4 5">
    <name type="scientific">Nitrospira tepida</name>
    <dbReference type="NCBI Taxonomy" id="2973512"/>
    <lineage>
        <taxon>Bacteria</taxon>
        <taxon>Pseudomonadati</taxon>
        <taxon>Nitrospirota</taxon>
        <taxon>Nitrospiria</taxon>
        <taxon>Nitrospirales</taxon>
        <taxon>Nitrospiraceae</taxon>
        <taxon>Nitrospira</taxon>
    </lineage>
</organism>
<feature type="modified residue" description="4-aspartylphosphate" evidence="2">
    <location>
        <position position="191"/>
    </location>
</feature>
<dbReference type="InterPro" id="IPR050595">
    <property type="entry name" value="Bact_response_regulator"/>
</dbReference>
<dbReference type="PANTHER" id="PTHR44591">
    <property type="entry name" value="STRESS RESPONSE REGULATOR PROTEIN 1"/>
    <property type="match status" value="1"/>
</dbReference>
<dbReference type="CDD" id="cd17546">
    <property type="entry name" value="REC_hyHK_CKI1_RcsC-like"/>
    <property type="match status" value="1"/>
</dbReference>
<dbReference type="Gene3D" id="3.40.50.2300">
    <property type="match status" value="2"/>
</dbReference>
<gene>
    <name evidence="4" type="ORF">DNFV4_04076</name>
</gene>
<dbReference type="SMART" id="SM00448">
    <property type="entry name" value="REC"/>
    <property type="match status" value="2"/>
</dbReference>
<keyword evidence="5" id="KW-1185">Reference proteome</keyword>
<dbReference type="InterPro" id="IPR011006">
    <property type="entry name" value="CheY-like_superfamily"/>
</dbReference>
<feature type="domain" description="Response regulatory" evidence="3">
    <location>
        <begin position="142"/>
        <end position="256"/>
    </location>
</feature>
<feature type="domain" description="Response regulatory" evidence="3">
    <location>
        <begin position="3"/>
        <end position="117"/>
    </location>
</feature>
<evidence type="ECO:0000256" key="1">
    <source>
        <dbReference type="ARBA" id="ARBA00022553"/>
    </source>
</evidence>